<dbReference type="Proteomes" id="UP000069272">
    <property type="component" value="Chromosome 2L"/>
</dbReference>
<evidence type="ECO:0000313" key="8">
    <source>
        <dbReference type="EnsemblMetazoa" id="AALB001904-PA"/>
    </source>
</evidence>
<evidence type="ECO:0000256" key="6">
    <source>
        <dbReference type="SAM" id="MobiDB-lite"/>
    </source>
</evidence>
<dbReference type="InterPro" id="IPR026147">
    <property type="entry name" value="Rab3GAP1_conserved"/>
</dbReference>
<evidence type="ECO:0000259" key="7">
    <source>
        <dbReference type="Pfam" id="PF13890"/>
    </source>
</evidence>
<dbReference type="InterPro" id="IPR045700">
    <property type="entry name" value="Rab3GAP1"/>
</dbReference>
<evidence type="ECO:0000256" key="3">
    <source>
        <dbReference type="ARBA" id="ARBA00015817"/>
    </source>
</evidence>
<reference evidence="8 9" key="1">
    <citation type="journal article" date="2017" name="G3 (Bethesda)">
        <title>The Physical Genome Mapping of Anopheles albimanus Corrected Scaffold Misassemblies and Identified Interarm Rearrangements in Genus Anopheles.</title>
        <authorList>
            <person name="Artemov G.N."/>
            <person name="Peery A.N."/>
            <person name="Jiang X."/>
            <person name="Tu Z."/>
            <person name="Stegniy V.N."/>
            <person name="Sharakhova M.V."/>
            <person name="Sharakhov I.V."/>
        </authorList>
    </citation>
    <scope>NUCLEOTIDE SEQUENCE [LARGE SCALE GENOMIC DNA]</scope>
    <source>
        <strain evidence="8 9">ALBI9_A</strain>
    </source>
</reference>
<dbReference type="Pfam" id="PF13890">
    <property type="entry name" value="Rab3-GTPase_cat"/>
    <property type="match status" value="1"/>
</dbReference>
<keyword evidence="5" id="KW-0963">Cytoplasm</keyword>
<sequence>TSGYRADDQINYCRERAKRVTGIGSYWCTAARASASDNLRRKMNKIFHGPTELREKLDDPLRYAPRTQAIPFVLGQARRLRKRVAGGFPDSRTCLLHQKLQMLNVCMERRTLREGGLPFSMTSGQPGAGASTAGGDSDEEFFDCDEEEQERAAAAAAAAAAASGEPVGRLSRLGKMLLVGSDEPLYIPVTQEPVPKTEDQLEDDAEVLLKLGPDSELRTQMMSASLLSDAEAFKAANPAAQLEDFIRWYSPRDWIEDEPIDEQDPFGRRGHLSPRMLIPGNTWRTVWDSARPVPARRQKRLFDDTKEAEKVLHFLESRTIGQIAQHTMATLFHVALLTVRQAATPDRAAIPRYAETIEKLTTTCCRLSRENWSTGGSSGSSGGPSTRVSSQTKYELLLGELMQLECCVAQVRSLRQKLFDAGESLPAESAGESTEEKLIESLLLGSESELPDGAGSEIAAKMLAMFAEAKRAANQQGSAGTPSDQPGTAGIGNVSLPDPVEKQFTLRLCGNTVSKGPGTPQFLRAILMPQEFRLCGAFSRNTTFY</sequence>
<feature type="domain" description="Rab3GAP catalytic subunit conserved" evidence="7">
    <location>
        <begin position="165"/>
        <end position="316"/>
    </location>
</feature>
<comment type="similarity">
    <text evidence="2">Belongs to the Rab3-GAP catalytic subunit family.</text>
</comment>
<name>A0A182F605_ANOAL</name>
<evidence type="ECO:0000256" key="4">
    <source>
        <dbReference type="ARBA" id="ARBA00022468"/>
    </source>
</evidence>
<dbReference type="AlphaFoldDB" id="A0A182F605"/>
<evidence type="ECO:0000256" key="2">
    <source>
        <dbReference type="ARBA" id="ARBA00008856"/>
    </source>
</evidence>
<feature type="region of interest" description="Disordered" evidence="6">
    <location>
        <begin position="118"/>
        <end position="137"/>
    </location>
</feature>
<comment type="subcellular location">
    <subcellularLocation>
        <location evidence="1">Cytoplasm</location>
    </subcellularLocation>
</comment>
<dbReference type="PANTHER" id="PTHR21422">
    <property type="entry name" value="RAB3 GTPASE-ACTIVATING PROTEIN CATALYTIC SUBUNIT"/>
    <property type="match status" value="1"/>
</dbReference>
<protein>
    <recommendedName>
        <fullName evidence="3">Rab3 GTPase-activating protein catalytic subunit</fullName>
    </recommendedName>
</protein>
<keyword evidence="4" id="KW-0343">GTPase activation</keyword>
<accession>A0A182F605</accession>
<dbReference type="STRING" id="7167.A0A182F605"/>
<dbReference type="VEuPathDB" id="VectorBase:AALB20_034389"/>
<reference evidence="8" key="2">
    <citation type="submission" date="2022-08" db="UniProtKB">
        <authorList>
            <consortium name="EnsemblMetazoa"/>
        </authorList>
    </citation>
    <scope>IDENTIFICATION</scope>
    <source>
        <strain evidence="8">STECLA/ALBI9_A</strain>
    </source>
</reference>
<dbReference type="PANTHER" id="PTHR21422:SF9">
    <property type="entry name" value="RAB3 GTPASE-ACTIVATING PROTEIN CATALYTIC SUBUNIT"/>
    <property type="match status" value="1"/>
</dbReference>
<proteinExistence type="inferred from homology"/>
<dbReference type="EnsemblMetazoa" id="AALB001904-RA">
    <property type="protein sequence ID" value="AALB001904-PA"/>
    <property type="gene ID" value="AALB001904"/>
</dbReference>
<keyword evidence="9" id="KW-1185">Reference proteome</keyword>
<feature type="region of interest" description="Disordered" evidence="6">
    <location>
        <begin position="473"/>
        <end position="494"/>
    </location>
</feature>
<evidence type="ECO:0000256" key="1">
    <source>
        <dbReference type="ARBA" id="ARBA00004496"/>
    </source>
</evidence>
<evidence type="ECO:0000256" key="5">
    <source>
        <dbReference type="ARBA" id="ARBA00022490"/>
    </source>
</evidence>
<dbReference type="GO" id="GO:0005737">
    <property type="term" value="C:cytoplasm"/>
    <property type="evidence" value="ECO:0007669"/>
    <property type="project" value="UniProtKB-SubCell"/>
</dbReference>
<dbReference type="VEuPathDB" id="VectorBase:AALB001904"/>
<evidence type="ECO:0000313" key="9">
    <source>
        <dbReference type="Proteomes" id="UP000069272"/>
    </source>
</evidence>
<feature type="compositionally biased region" description="Polar residues" evidence="6">
    <location>
        <begin position="473"/>
        <end position="486"/>
    </location>
</feature>
<dbReference type="GO" id="GO:0005096">
    <property type="term" value="F:GTPase activator activity"/>
    <property type="evidence" value="ECO:0007669"/>
    <property type="project" value="UniProtKB-KW"/>
</dbReference>
<organism evidence="8 9">
    <name type="scientific">Anopheles albimanus</name>
    <name type="common">New world malaria mosquito</name>
    <dbReference type="NCBI Taxonomy" id="7167"/>
    <lineage>
        <taxon>Eukaryota</taxon>
        <taxon>Metazoa</taxon>
        <taxon>Ecdysozoa</taxon>
        <taxon>Arthropoda</taxon>
        <taxon>Hexapoda</taxon>
        <taxon>Insecta</taxon>
        <taxon>Pterygota</taxon>
        <taxon>Neoptera</taxon>
        <taxon>Endopterygota</taxon>
        <taxon>Diptera</taxon>
        <taxon>Nematocera</taxon>
        <taxon>Culicoidea</taxon>
        <taxon>Culicidae</taxon>
        <taxon>Anophelinae</taxon>
        <taxon>Anopheles</taxon>
    </lineage>
</organism>